<dbReference type="EC" id="4.1.1.23" evidence="7"/>
<sequence length="244" mass="26848">MENPVIVALDFENGKKAKEFLLSFEGVTPFVKVGMELFYAEGISFLSWLKERKFPVFLDLKLHDIPTTVYKSMKVLGTVGVDMINVHASGGTNMMKAAKEGLLDSGAHQTKLIAVTQLTSTDEKMLSDELLIQQSNLLECVTHYAELAKQAGLDGVVCSAHEVKSIKETCGNSFLTVTPGIRLSNQQVHDQVRISTPHDAALKGVDYMVVGRSITQSANPADVYGKIINEWREVHENNNRSPIA</sequence>
<protein>
    <recommendedName>
        <fullName evidence="7">Orotidine 5'-phosphate decarboxylase</fullName>
        <ecNumber evidence="7">4.1.1.23</ecNumber>
    </recommendedName>
    <alternativeName>
        <fullName evidence="7">OMP decarboxylase</fullName>
        <shortName evidence="7">OMPDCase</shortName>
        <shortName evidence="7">OMPdecase</shortName>
    </alternativeName>
</protein>
<dbReference type="HAMAP" id="MF_01200_B">
    <property type="entry name" value="OMPdecase_type1_B"/>
    <property type="match status" value="1"/>
</dbReference>
<feature type="binding site" evidence="7">
    <location>
        <position position="32"/>
    </location>
    <ligand>
        <name>substrate</name>
    </ligand>
</feature>
<dbReference type="InterPro" id="IPR001754">
    <property type="entry name" value="OMPdeCOase_dom"/>
</dbReference>
<dbReference type="Proteomes" id="UP001258181">
    <property type="component" value="Unassembled WGS sequence"/>
</dbReference>
<dbReference type="RefSeq" id="WP_310261555.1">
    <property type="nucleotide sequence ID" value="NZ_JAVDWA010000008.1"/>
</dbReference>
<comment type="subunit">
    <text evidence="7">Homodimer.</text>
</comment>
<accession>A0ABU1U527</accession>
<dbReference type="Gene3D" id="3.20.20.70">
    <property type="entry name" value="Aldolase class I"/>
    <property type="match status" value="1"/>
</dbReference>
<evidence type="ECO:0000313" key="11">
    <source>
        <dbReference type="Proteomes" id="UP001258181"/>
    </source>
</evidence>
<comment type="similarity">
    <text evidence="7">Belongs to the OMP decarboxylase family. Type 1 subfamily.</text>
</comment>
<dbReference type="InterPro" id="IPR047596">
    <property type="entry name" value="OMPdecase_bac"/>
</dbReference>
<dbReference type="InterPro" id="IPR014732">
    <property type="entry name" value="OMPdecase"/>
</dbReference>
<keyword evidence="11" id="KW-1185">Reference proteome</keyword>
<feature type="binding site" evidence="7">
    <location>
        <position position="182"/>
    </location>
    <ligand>
        <name>substrate</name>
    </ligand>
</feature>
<evidence type="ECO:0000256" key="2">
    <source>
        <dbReference type="ARBA" id="ARBA00004861"/>
    </source>
</evidence>
<feature type="binding site" evidence="7">
    <location>
        <position position="212"/>
    </location>
    <ligand>
        <name>substrate</name>
    </ligand>
</feature>
<keyword evidence="5 7" id="KW-0456">Lyase</keyword>
<dbReference type="InterPro" id="IPR011060">
    <property type="entry name" value="RibuloseP-bd_barrel"/>
</dbReference>
<comment type="catalytic activity">
    <reaction evidence="6 7 8">
        <text>orotidine 5'-phosphate + H(+) = UMP + CO2</text>
        <dbReference type="Rhea" id="RHEA:11596"/>
        <dbReference type="ChEBI" id="CHEBI:15378"/>
        <dbReference type="ChEBI" id="CHEBI:16526"/>
        <dbReference type="ChEBI" id="CHEBI:57538"/>
        <dbReference type="ChEBI" id="CHEBI:57865"/>
        <dbReference type="EC" id="4.1.1.23"/>
    </reaction>
</comment>
<dbReference type="SUPFAM" id="SSF51366">
    <property type="entry name" value="Ribulose-phoshate binding barrel"/>
    <property type="match status" value="1"/>
</dbReference>
<dbReference type="CDD" id="cd04725">
    <property type="entry name" value="OMP_decarboxylase_like"/>
    <property type="match status" value="1"/>
</dbReference>
<keyword evidence="3 7" id="KW-0210">Decarboxylase</keyword>
<evidence type="ECO:0000256" key="8">
    <source>
        <dbReference type="RuleBase" id="RU000512"/>
    </source>
</evidence>
<dbReference type="InterPro" id="IPR018089">
    <property type="entry name" value="OMPdecase_AS"/>
</dbReference>
<proteinExistence type="inferred from homology"/>
<dbReference type="GO" id="GO:0004590">
    <property type="term" value="F:orotidine-5'-phosphate decarboxylase activity"/>
    <property type="evidence" value="ECO:0007669"/>
    <property type="project" value="UniProtKB-EC"/>
</dbReference>
<evidence type="ECO:0000259" key="9">
    <source>
        <dbReference type="SMART" id="SM00934"/>
    </source>
</evidence>
<evidence type="ECO:0000313" key="10">
    <source>
        <dbReference type="EMBL" id="MDR7074503.1"/>
    </source>
</evidence>
<feature type="binding site" evidence="7">
    <location>
        <position position="119"/>
    </location>
    <ligand>
        <name>substrate</name>
    </ligand>
</feature>
<feature type="binding site" evidence="7">
    <location>
        <position position="10"/>
    </location>
    <ligand>
        <name>substrate</name>
    </ligand>
</feature>
<dbReference type="NCBIfam" id="TIGR01740">
    <property type="entry name" value="pyrF"/>
    <property type="match status" value="1"/>
</dbReference>
<dbReference type="NCBIfam" id="NF001273">
    <property type="entry name" value="PRK00230.1"/>
    <property type="match status" value="1"/>
</dbReference>
<evidence type="ECO:0000256" key="5">
    <source>
        <dbReference type="ARBA" id="ARBA00023239"/>
    </source>
</evidence>
<keyword evidence="4 7" id="KW-0665">Pyrimidine biosynthesis</keyword>
<dbReference type="EMBL" id="JAVDWA010000008">
    <property type="protein sequence ID" value="MDR7074503.1"/>
    <property type="molecule type" value="Genomic_DNA"/>
</dbReference>
<evidence type="ECO:0000256" key="3">
    <source>
        <dbReference type="ARBA" id="ARBA00022793"/>
    </source>
</evidence>
<dbReference type="InterPro" id="IPR013785">
    <property type="entry name" value="Aldolase_TIM"/>
</dbReference>
<feature type="active site" description="Proton donor" evidence="7">
    <location>
        <position position="61"/>
    </location>
</feature>
<evidence type="ECO:0000256" key="1">
    <source>
        <dbReference type="ARBA" id="ARBA00002356"/>
    </source>
</evidence>
<evidence type="ECO:0000256" key="6">
    <source>
        <dbReference type="ARBA" id="ARBA00049157"/>
    </source>
</evidence>
<dbReference type="PANTHER" id="PTHR32119">
    <property type="entry name" value="OROTIDINE 5'-PHOSPHATE DECARBOXYLASE"/>
    <property type="match status" value="1"/>
</dbReference>
<dbReference type="Pfam" id="PF00215">
    <property type="entry name" value="OMPdecase"/>
    <property type="match status" value="1"/>
</dbReference>
<feature type="binding site" evidence="7">
    <location>
        <position position="191"/>
    </location>
    <ligand>
        <name>substrate</name>
    </ligand>
</feature>
<dbReference type="PANTHER" id="PTHR32119:SF2">
    <property type="entry name" value="OROTIDINE 5'-PHOSPHATE DECARBOXYLASE"/>
    <property type="match status" value="1"/>
</dbReference>
<evidence type="ECO:0000256" key="7">
    <source>
        <dbReference type="HAMAP-Rule" id="MF_01200"/>
    </source>
</evidence>
<name>A0ABU1U527_9BACL</name>
<feature type="binding site" evidence="7">
    <location>
        <position position="211"/>
    </location>
    <ligand>
        <name>substrate</name>
    </ligand>
</feature>
<dbReference type="SMART" id="SM00934">
    <property type="entry name" value="OMPdecase"/>
    <property type="match status" value="1"/>
</dbReference>
<gene>
    <name evidence="7" type="primary">pyrF</name>
    <name evidence="10" type="ORF">J2X07_003500</name>
</gene>
<feature type="binding site" evidence="7">
    <location>
        <begin position="59"/>
        <end position="68"/>
    </location>
    <ligand>
        <name>substrate</name>
    </ligand>
</feature>
<dbReference type="PROSITE" id="PS00156">
    <property type="entry name" value="OMPDECASE"/>
    <property type="match status" value="1"/>
</dbReference>
<evidence type="ECO:0000256" key="4">
    <source>
        <dbReference type="ARBA" id="ARBA00022975"/>
    </source>
</evidence>
<reference evidence="10 11" key="1">
    <citation type="submission" date="2023-07" db="EMBL/GenBank/DDBJ databases">
        <title>Sorghum-associated microbial communities from plants grown in Nebraska, USA.</title>
        <authorList>
            <person name="Schachtman D."/>
        </authorList>
    </citation>
    <scope>NUCLEOTIDE SEQUENCE [LARGE SCALE GENOMIC DNA]</scope>
    <source>
        <strain evidence="10 11">BE211</strain>
    </source>
</reference>
<organism evidence="10 11">
    <name type="scientific">Fictibacillus barbaricus</name>
    <dbReference type="NCBI Taxonomy" id="182136"/>
    <lineage>
        <taxon>Bacteria</taxon>
        <taxon>Bacillati</taxon>
        <taxon>Bacillota</taxon>
        <taxon>Bacilli</taxon>
        <taxon>Bacillales</taxon>
        <taxon>Fictibacillaceae</taxon>
        <taxon>Fictibacillus</taxon>
    </lineage>
</organism>
<comment type="pathway">
    <text evidence="2 7 8">Pyrimidine metabolism; UMP biosynthesis via de novo pathway; UMP from orotate: step 2/2.</text>
</comment>
<comment type="caution">
    <text evidence="10">The sequence shown here is derived from an EMBL/GenBank/DDBJ whole genome shotgun (WGS) entry which is preliminary data.</text>
</comment>
<comment type="function">
    <text evidence="1 7">Catalyzes the decarboxylation of orotidine 5'-monophosphate (OMP) to uridine 5'-monophosphate (UMP).</text>
</comment>
<feature type="domain" description="Orotidine 5'-phosphate decarboxylase" evidence="9">
    <location>
        <begin position="4"/>
        <end position="227"/>
    </location>
</feature>